<comment type="caution">
    <text evidence="6">The sequence shown here is derived from an EMBL/GenBank/DDBJ whole genome shotgun (WGS) entry which is preliminary data.</text>
</comment>
<keyword evidence="7" id="KW-1185">Reference proteome</keyword>
<protein>
    <submittedName>
        <fullName evidence="6">Exonuclease domain-containing protein</fullName>
    </submittedName>
</protein>
<dbReference type="InterPro" id="IPR036397">
    <property type="entry name" value="RNaseH_sf"/>
</dbReference>
<accession>A0A9X2VUG1</accession>
<dbReference type="Pfam" id="PF00533">
    <property type="entry name" value="BRCT"/>
    <property type="match status" value="1"/>
</dbReference>
<evidence type="ECO:0000256" key="1">
    <source>
        <dbReference type="ARBA" id="ARBA00022722"/>
    </source>
</evidence>
<dbReference type="PANTHER" id="PTHR30231:SF4">
    <property type="entry name" value="PROTEIN NEN2"/>
    <property type="match status" value="1"/>
</dbReference>
<dbReference type="Pfam" id="PF00929">
    <property type="entry name" value="RNase_T"/>
    <property type="match status" value="1"/>
</dbReference>
<dbReference type="SUPFAM" id="SSF158682">
    <property type="entry name" value="TerB-like"/>
    <property type="match status" value="1"/>
</dbReference>
<dbReference type="EMBL" id="JANYMP010000030">
    <property type="protein sequence ID" value="MCS7483171.1"/>
    <property type="molecule type" value="Genomic_DNA"/>
</dbReference>
<dbReference type="SUPFAM" id="SSF52113">
    <property type="entry name" value="BRCT domain"/>
    <property type="match status" value="1"/>
</dbReference>
<name>A0A9X2VUG1_9PSEU</name>
<sequence>AEIAGDLGERLAGNLVVGHNVSFDLRFLAAEFTRAGLATPLDPDRGLCTMLLADRYLRAPGRSLATCCEAAGVVVGRAHSALYDAHASAGLLSGFLRGVGRPEPWRDRLDSAVGADWPHLPRSGGRVVQRGTAFTQPEHFLARLVDGLPRMADVPRADEYLAVLDGALLDRHLSVVEKGELVEVARSLGLVRVDVEELHRRYLVALARRAWADTVVTAEEHADLRLVAGLLGLADVEVARALVAARESAEPASWGGFRLSEGDLVVFTGQMTVPREVWEERAVNAGLAVRGTVTKKTRLVVAADPDSLSGKAKKAAECGIPVVAEAAFDRMLKDFVGVVS</sequence>
<keyword evidence="3 6" id="KW-0269">Exonuclease</keyword>
<dbReference type="PANTHER" id="PTHR30231">
    <property type="entry name" value="DNA POLYMERASE III SUBUNIT EPSILON"/>
    <property type="match status" value="1"/>
</dbReference>
<dbReference type="GO" id="GO:0008408">
    <property type="term" value="F:3'-5' exonuclease activity"/>
    <property type="evidence" value="ECO:0007669"/>
    <property type="project" value="TreeGrafter"/>
</dbReference>
<dbReference type="InterPro" id="IPR036420">
    <property type="entry name" value="BRCT_dom_sf"/>
</dbReference>
<dbReference type="GO" id="GO:0005829">
    <property type="term" value="C:cytosol"/>
    <property type="evidence" value="ECO:0007669"/>
    <property type="project" value="TreeGrafter"/>
</dbReference>
<keyword evidence="2" id="KW-0378">Hydrolase</keyword>
<evidence type="ECO:0000256" key="2">
    <source>
        <dbReference type="ARBA" id="ARBA00022801"/>
    </source>
</evidence>
<evidence type="ECO:0000313" key="6">
    <source>
        <dbReference type="EMBL" id="MCS7483171.1"/>
    </source>
</evidence>
<dbReference type="GO" id="GO:0003676">
    <property type="term" value="F:nucleic acid binding"/>
    <property type="evidence" value="ECO:0007669"/>
    <property type="project" value="InterPro"/>
</dbReference>
<dbReference type="InterPro" id="IPR029024">
    <property type="entry name" value="TerB-like"/>
</dbReference>
<dbReference type="AlphaFoldDB" id="A0A9X2VUG1"/>
<dbReference type="InterPro" id="IPR012337">
    <property type="entry name" value="RNaseH-like_sf"/>
</dbReference>
<keyword evidence="1" id="KW-0540">Nuclease</keyword>
<evidence type="ECO:0000256" key="3">
    <source>
        <dbReference type="ARBA" id="ARBA00022839"/>
    </source>
</evidence>
<evidence type="ECO:0000313" key="7">
    <source>
        <dbReference type="Proteomes" id="UP001141259"/>
    </source>
</evidence>
<organism evidence="6 7">
    <name type="scientific">Umezawaea endophytica</name>
    <dbReference type="NCBI Taxonomy" id="1654476"/>
    <lineage>
        <taxon>Bacteria</taxon>
        <taxon>Bacillati</taxon>
        <taxon>Actinomycetota</taxon>
        <taxon>Actinomycetes</taxon>
        <taxon>Pseudonocardiales</taxon>
        <taxon>Pseudonocardiaceae</taxon>
        <taxon>Umezawaea</taxon>
    </lineage>
</organism>
<feature type="non-terminal residue" evidence="6">
    <location>
        <position position="1"/>
    </location>
</feature>
<dbReference type="InterPro" id="IPR001357">
    <property type="entry name" value="BRCT_dom"/>
</dbReference>
<evidence type="ECO:0000259" key="5">
    <source>
        <dbReference type="Pfam" id="PF00929"/>
    </source>
</evidence>
<dbReference type="Gene3D" id="3.40.50.10190">
    <property type="entry name" value="BRCT domain"/>
    <property type="match status" value="1"/>
</dbReference>
<proteinExistence type="predicted"/>
<dbReference type="SUPFAM" id="SSF53098">
    <property type="entry name" value="Ribonuclease H-like"/>
    <property type="match status" value="1"/>
</dbReference>
<dbReference type="InterPro" id="IPR013520">
    <property type="entry name" value="Ribonucl_H"/>
</dbReference>
<reference evidence="6" key="1">
    <citation type="submission" date="2022-08" db="EMBL/GenBank/DDBJ databases">
        <authorList>
            <person name="Tistechok S."/>
            <person name="Samborskyy M."/>
            <person name="Roman I."/>
        </authorList>
    </citation>
    <scope>NUCLEOTIDE SEQUENCE</scope>
    <source>
        <strain evidence="6">DSM 103496</strain>
    </source>
</reference>
<dbReference type="Gene3D" id="3.30.420.10">
    <property type="entry name" value="Ribonuclease H-like superfamily/Ribonuclease H"/>
    <property type="match status" value="1"/>
</dbReference>
<feature type="domain" description="BRCT" evidence="4">
    <location>
        <begin position="266"/>
        <end position="326"/>
    </location>
</feature>
<dbReference type="RefSeq" id="WP_259628632.1">
    <property type="nucleotide sequence ID" value="NZ_JANYMP010000030.1"/>
</dbReference>
<gene>
    <name evidence="6" type="ORF">NZH93_40545</name>
</gene>
<feature type="domain" description="Exonuclease" evidence="5">
    <location>
        <begin position="11"/>
        <end position="91"/>
    </location>
</feature>
<evidence type="ECO:0000259" key="4">
    <source>
        <dbReference type="Pfam" id="PF00533"/>
    </source>
</evidence>
<dbReference type="CDD" id="cd06127">
    <property type="entry name" value="DEDDh"/>
    <property type="match status" value="1"/>
</dbReference>
<dbReference type="Proteomes" id="UP001141259">
    <property type="component" value="Unassembled WGS sequence"/>
</dbReference>